<dbReference type="EC" id="2.7.13.3" evidence="2"/>
<dbReference type="InterPro" id="IPR003661">
    <property type="entry name" value="HisK_dim/P_dom"/>
</dbReference>
<dbReference type="InterPro" id="IPR005467">
    <property type="entry name" value="His_kinase_dom"/>
</dbReference>
<evidence type="ECO:0000256" key="4">
    <source>
        <dbReference type="SAM" id="Phobius"/>
    </source>
</evidence>
<dbReference type="PRINTS" id="PR00344">
    <property type="entry name" value="BCTRLSENSOR"/>
</dbReference>
<feature type="transmembrane region" description="Helical" evidence="4">
    <location>
        <begin position="14"/>
        <end position="34"/>
    </location>
</feature>
<dbReference type="SUPFAM" id="SSF55874">
    <property type="entry name" value="ATPase domain of HSP90 chaperone/DNA topoisomerase II/histidine kinase"/>
    <property type="match status" value="1"/>
</dbReference>
<dbReference type="CDD" id="cd00082">
    <property type="entry name" value="HisKA"/>
    <property type="match status" value="1"/>
</dbReference>
<accession>A0A919EGY1</accession>
<dbReference type="InterPro" id="IPR036097">
    <property type="entry name" value="HisK_dim/P_sf"/>
</dbReference>
<dbReference type="PANTHER" id="PTHR43065">
    <property type="entry name" value="SENSOR HISTIDINE KINASE"/>
    <property type="match status" value="1"/>
</dbReference>
<evidence type="ECO:0000256" key="1">
    <source>
        <dbReference type="ARBA" id="ARBA00000085"/>
    </source>
</evidence>
<dbReference type="PANTHER" id="PTHR43065:SF47">
    <property type="match status" value="1"/>
</dbReference>
<dbReference type="CDD" id="cd00075">
    <property type="entry name" value="HATPase"/>
    <property type="match status" value="1"/>
</dbReference>
<keyword evidence="4" id="KW-0812">Transmembrane</keyword>
<feature type="transmembrane region" description="Helical" evidence="4">
    <location>
        <begin position="169"/>
        <end position="189"/>
    </location>
</feature>
<protein>
    <recommendedName>
        <fullName evidence="2">histidine kinase</fullName>
        <ecNumber evidence="2">2.7.13.3</ecNumber>
    </recommendedName>
</protein>
<sequence>MQSNANIKSIRRPILYTVVGFVSIFILLALLYIAQTFIEESKQQVEQNTKQWAQYIATLSIEDIKDEQDALLSQKLQKLQVNQSILVIDVYKKFSTDDRFRFFAGYDYLKNIRVPTDGDPNLELAKHSIPTFDGDIVKFATPIKDNEQQIGFVYLEIDSHSGLSFSNHLLLIFIVLFFILVSAVTFISLRLESLFASPLQELSADILKISQTKDYSLRIRSMPYKEADLLSRNINNLLTRTERHVTQLGLAEQQSLELNIELEDKVASRTAALKESNQELLSTLEKLHQFQDQLVESEKMASLGDMVAGVAHEVNTPIGLGVTASTLLADRLNEVKQAFEDKSLKSSQLKRFLTEGEENVGIIYRNLKRAAELISSFKKVAVDQSSEDFRRFNFAELLKEILLTLAPQIKNTPYQIHFDCDEDLMVVSKPGPINQILINLILNSIIHGFDKRDHGTIELKVMRLGEQLNIIYKDDGMGIPASVKDKVFEPFTTTKRGEGGSGLGLHLVYNLVTQALGGNIKLESSSGKGTTFEINFPISEQLL</sequence>
<reference evidence="6" key="1">
    <citation type="journal article" date="2014" name="Int. J. Syst. Evol. Microbiol.">
        <title>Complete genome sequence of Corynebacterium casei LMG S-19264T (=DSM 44701T), isolated from a smear-ripened cheese.</title>
        <authorList>
            <consortium name="US DOE Joint Genome Institute (JGI-PGF)"/>
            <person name="Walter F."/>
            <person name="Albersmeier A."/>
            <person name="Kalinowski J."/>
            <person name="Ruckert C."/>
        </authorList>
    </citation>
    <scope>NUCLEOTIDE SEQUENCE</scope>
    <source>
        <strain evidence="6">KCTC 42731</strain>
    </source>
</reference>
<dbReference type="AlphaFoldDB" id="A0A919EGY1"/>
<dbReference type="InterPro" id="IPR003594">
    <property type="entry name" value="HATPase_dom"/>
</dbReference>
<name>A0A919EGY1_9GAMM</name>
<dbReference type="Proteomes" id="UP000623842">
    <property type="component" value="Unassembled WGS sequence"/>
</dbReference>
<keyword evidence="4" id="KW-1133">Transmembrane helix</keyword>
<dbReference type="GO" id="GO:0000155">
    <property type="term" value="F:phosphorelay sensor kinase activity"/>
    <property type="evidence" value="ECO:0007669"/>
    <property type="project" value="InterPro"/>
</dbReference>
<dbReference type="Pfam" id="PF02518">
    <property type="entry name" value="HATPase_c"/>
    <property type="match status" value="1"/>
</dbReference>
<keyword evidence="3" id="KW-0597">Phosphoprotein</keyword>
<dbReference type="RefSeq" id="WP_189766861.1">
    <property type="nucleotide sequence ID" value="NZ_BNCK01000001.1"/>
</dbReference>
<dbReference type="Gene3D" id="1.10.287.130">
    <property type="match status" value="1"/>
</dbReference>
<proteinExistence type="predicted"/>
<dbReference type="SUPFAM" id="SSF47384">
    <property type="entry name" value="Homodimeric domain of signal transducing histidine kinase"/>
    <property type="match status" value="1"/>
</dbReference>
<keyword evidence="7" id="KW-1185">Reference proteome</keyword>
<dbReference type="EMBL" id="BNCK01000001">
    <property type="protein sequence ID" value="GHF78539.1"/>
    <property type="molecule type" value="Genomic_DNA"/>
</dbReference>
<organism evidence="6 7">
    <name type="scientific">Thalassotalea marina</name>
    <dbReference type="NCBI Taxonomy" id="1673741"/>
    <lineage>
        <taxon>Bacteria</taxon>
        <taxon>Pseudomonadati</taxon>
        <taxon>Pseudomonadota</taxon>
        <taxon>Gammaproteobacteria</taxon>
        <taxon>Alteromonadales</taxon>
        <taxon>Colwelliaceae</taxon>
        <taxon>Thalassotalea</taxon>
    </lineage>
</organism>
<feature type="domain" description="Histidine kinase" evidence="5">
    <location>
        <begin position="309"/>
        <end position="540"/>
    </location>
</feature>
<reference evidence="6" key="2">
    <citation type="submission" date="2020-09" db="EMBL/GenBank/DDBJ databases">
        <authorList>
            <person name="Sun Q."/>
            <person name="Kim S."/>
        </authorList>
    </citation>
    <scope>NUCLEOTIDE SEQUENCE</scope>
    <source>
        <strain evidence="6">KCTC 42731</strain>
    </source>
</reference>
<evidence type="ECO:0000256" key="2">
    <source>
        <dbReference type="ARBA" id="ARBA00012438"/>
    </source>
</evidence>
<dbReference type="InterPro" id="IPR004358">
    <property type="entry name" value="Sig_transdc_His_kin-like_C"/>
</dbReference>
<comment type="catalytic activity">
    <reaction evidence="1">
        <text>ATP + protein L-histidine = ADP + protein N-phospho-L-histidine.</text>
        <dbReference type="EC" id="2.7.13.3"/>
    </reaction>
</comment>
<keyword evidence="4" id="KW-0472">Membrane</keyword>
<dbReference type="SMART" id="SM00387">
    <property type="entry name" value="HATPase_c"/>
    <property type="match status" value="1"/>
</dbReference>
<gene>
    <name evidence="6" type="ORF">GCM10017161_02020</name>
</gene>
<comment type="caution">
    <text evidence="6">The sequence shown here is derived from an EMBL/GenBank/DDBJ whole genome shotgun (WGS) entry which is preliminary data.</text>
</comment>
<dbReference type="PROSITE" id="PS50109">
    <property type="entry name" value="HIS_KIN"/>
    <property type="match status" value="1"/>
</dbReference>
<dbReference type="Gene3D" id="3.30.565.10">
    <property type="entry name" value="Histidine kinase-like ATPase, C-terminal domain"/>
    <property type="match status" value="1"/>
</dbReference>
<evidence type="ECO:0000256" key="3">
    <source>
        <dbReference type="ARBA" id="ARBA00022553"/>
    </source>
</evidence>
<evidence type="ECO:0000313" key="7">
    <source>
        <dbReference type="Proteomes" id="UP000623842"/>
    </source>
</evidence>
<dbReference type="InterPro" id="IPR036890">
    <property type="entry name" value="HATPase_C_sf"/>
</dbReference>
<evidence type="ECO:0000313" key="6">
    <source>
        <dbReference type="EMBL" id="GHF78539.1"/>
    </source>
</evidence>
<evidence type="ECO:0000259" key="5">
    <source>
        <dbReference type="PROSITE" id="PS50109"/>
    </source>
</evidence>